<sequence>MVDWAQFNVKNEGNESKAFEEMIYLLFCAKYDRKEGIFGYFNQRGIEKRPIKVNDECIGFQAKFYKTKLSEHTPDLKKSIRCAKRDYPNISKIEFYINVEYGQGRKNGSNKPLEQIKVEKYANERGIKIKWYLKGQLDVILFQPENQRIHDKFFGKEKSFLDYIEELIIYSNSLFDYIKDDINLNEDIIKISRDSYINEIDEKISKNDCLLINGNPGCGKSALAKEFLKQEDCPILMFKPDDFDVDHIQFFFNRFNLSLNDFREFFNDYDEKFILIDSAELIGTLKNQIVINEFLKLMIQDSWKIIFTSRINYSNSLKLNLKVNFNFKVDEINLKELSIEELSNLFEENNLKLPDNFKFKNSLQNLFYLNAYLSNIDNIDLDNENEIKDVLWELIIKKSHYEYGNAPNKREECFLKFIEKRSINPYFKFDIDSTCQEILNDFQREGIISNISDRYHFCHDIYEDWGMDRIINKTFNESNGNYEIFFKQINDSIKFKVGYRKWLLYHLNNNYESIVEFLDFVILDGQCEELWIDETIFAVMISNKFELFLKKYKFQIVTDDYILKRILYWLQTIFRKESDSEFLKLIKEHTNNIIYKPYGAYWEKVISFLYDNLEKWNKSQIEIIVPYLLNWNHHYYKGNTTQTSSLIGLKFYENLEEKGYYNVDKLKNDCISIILLGSKEIKNELEDILNNVVLNNWKKSQNPYYLLSTRILSMENYGHICEVLPNEILKLAHLFWTGNDESKYYFSEYEESFLIDQNTTSRYFYASPFETPILYLLMYNPEKTVDFIINFVNTSIIHHVENYPAEKDDFYRINEIELEIEGIKNKQYISNSLWQCYRGSGFPVIPTLLKIMHMALEKFLLEECENDNFGDVEKILKKVLLKSKSASLTAVVTSIVLAYPDNFFDIALILFKTLDLFMYDNVRWNQESEAKSLYTIAPINRRFLIQERLDTCNQEFRKMNLEGLIINYQYFRNENIPEEISKCRVESIQKLLDMYMENLNSENITQETILNYRRLLSRIDRRNLKPIVQETDEGVQIAFENVNDDDLKEDSENFFKELNDIFKYVDLSKWADAKIENKPVPKNLLKYDKDINNVLNELNQFIIDLNENNLKLNIYADNLPVRVSFCLLKFYSDSLKDDDKDLCKNIIIENICVPLFYENYFYQTSDRLDIGVSTLFYLFYLFPEDRLDLMVILLLILFNDAKIDATNYFSSFSIIALRKLYIQHPNYVNNILCCYSKFKQDFDDIYGKIIKENRNSNINNLFAWAVEKFLDKYKTELEHITDYNEFNFESLNLISANVIFQTIPENSNDELHLELFKFVFQLFANDLFDNDSQLNSSKYYFVRYVFLMRFCNVTLMNKSNLKEYISLFLNQFRISEGAYELFNAFVNVVRNEVIVEFWDIWWIFLEKILKNHENIGKYYLEKVLTKFVINYQLENDFDLSEDIIEIEKQFYRRVCNELGKYEFILNSISKIVIKNKFILSGLTWIIIILGKNDFNDIEKGTISNLDHFVKKYVSLNSENIMKDIKIQNDLSLILDFLIKNGSNDAFRLNEWVASLK</sequence>
<comment type="caution">
    <text evidence="2">The sequence shown here is derived from an EMBL/GenBank/DDBJ whole genome shotgun (WGS) entry which is preliminary data.</text>
</comment>
<dbReference type="SMART" id="SM00382">
    <property type="entry name" value="AAA"/>
    <property type="match status" value="1"/>
</dbReference>
<proteinExistence type="predicted"/>
<protein>
    <recommendedName>
        <fullName evidence="1">AAA+ ATPase domain-containing protein</fullName>
    </recommendedName>
</protein>
<dbReference type="EMBL" id="LWMU01000059">
    <property type="protein sequence ID" value="KZX13062.1"/>
    <property type="molecule type" value="Genomic_DNA"/>
</dbReference>
<keyword evidence="3" id="KW-1185">Reference proteome</keyword>
<dbReference type="STRING" id="66851.MBORA_09650"/>
<dbReference type="RefSeq" id="WP_042693958.1">
    <property type="nucleotide sequence ID" value="NZ_CABMAB010000031.1"/>
</dbReference>
<dbReference type="OrthoDB" id="380073at2157"/>
<name>A0A166B9X3_METOA</name>
<dbReference type="NCBIfam" id="NF041815">
    <property type="entry name" value="Avs4"/>
    <property type="match status" value="1"/>
</dbReference>
<evidence type="ECO:0000313" key="2">
    <source>
        <dbReference type="EMBL" id="KZX13062.1"/>
    </source>
</evidence>
<reference evidence="3" key="1">
    <citation type="journal article" date="2016" name="Genome Announc.">
        <title>Draft Genome Sequences of Methanobrevibacter curvatus DSM11111, Methanobrevibacter cuticularis DSM11139, Methanobrevibacter filiformis DSM11501, and Methanobrevibacter oralis DSM7256.</title>
        <authorList>
            <person name="Poehlein A."/>
            <person name="Seedorf H."/>
        </authorList>
    </citation>
    <scope>NUCLEOTIDE SEQUENCE [LARGE SCALE GENOMIC DNA]</scope>
    <source>
        <strain evidence="3">DSM 7256 / JCM 30027 / ZR</strain>
    </source>
</reference>
<dbReference type="Gene3D" id="3.40.50.300">
    <property type="entry name" value="P-loop containing nucleotide triphosphate hydrolases"/>
    <property type="match status" value="1"/>
</dbReference>
<feature type="domain" description="AAA+ ATPase" evidence="1">
    <location>
        <begin position="206"/>
        <end position="335"/>
    </location>
</feature>
<organism evidence="2 3">
    <name type="scientific">Methanobrevibacter oralis</name>
    <dbReference type="NCBI Taxonomy" id="66851"/>
    <lineage>
        <taxon>Archaea</taxon>
        <taxon>Methanobacteriati</taxon>
        <taxon>Methanobacteriota</taxon>
        <taxon>Methanomada group</taxon>
        <taxon>Methanobacteria</taxon>
        <taxon>Methanobacteriales</taxon>
        <taxon>Methanobacteriaceae</taxon>
        <taxon>Methanobrevibacter</taxon>
    </lineage>
</organism>
<gene>
    <name evidence="2" type="ORF">MBORA_09650</name>
</gene>
<dbReference type="InterPro" id="IPR027417">
    <property type="entry name" value="P-loop_NTPase"/>
</dbReference>
<dbReference type="SUPFAM" id="SSF52540">
    <property type="entry name" value="P-loop containing nucleoside triphosphate hydrolases"/>
    <property type="match status" value="1"/>
</dbReference>
<dbReference type="Proteomes" id="UP000077428">
    <property type="component" value="Unassembled WGS sequence"/>
</dbReference>
<evidence type="ECO:0000259" key="1">
    <source>
        <dbReference type="SMART" id="SM00382"/>
    </source>
</evidence>
<accession>A0A166B9X3</accession>
<dbReference type="PATRIC" id="fig|66851.6.peg.1059"/>
<evidence type="ECO:0000313" key="3">
    <source>
        <dbReference type="Proteomes" id="UP000077428"/>
    </source>
</evidence>
<dbReference type="InterPro" id="IPR003593">
    <property type="entry name" value="AAA+_ATPase"/>
</dbReference>